<keyword evidence="5" id="KW-1185">Reference proteome</keyword>
<dbReference type="EC" id="3.4.16.4" evidence="4"/>
<proteinExistence type="inferred from homology"/>
<dbReference type="InterPro" id="IPR000667">
    <property type="entry name" value="Peptidase_S13"/>
</dbReference>
<dbReference type="KEGG" id="uru:DSM104443_01530"/>
<dbReference type="Proteomes" id="UP000501534">
    <property type="component" value="Chromosome"/>
</dbReference>
<evidence type="ECO:0000313" key="4">
    <source>
        <dbReference type="EMBL" id="QJR10466.1"/>
    </source>
</evidence>
<dbReference type="GO" id="GO:0006508">
    <property type="term" value="P:proteolysis"/>
    <property type="evidence" value="ECO:0007669"/>
    <property type="project" value="InterPro"/>
</dbReference>
<keyword evidence="2 4" id="KW-0378">Hydrolase</keyword>
<dbReference type="Gene3D" id="3.50.80.20">
    <property type="entry name" value="D-Ala-D-Ala carboxypeptidase C, peptidase S13"/>
    <property type="match status" value="1"/>
</dbReference>
<dbReference type="PANTHER" id="PTHR30023">
    <property type="entry name" value="D-ALANYL-D-ALANINE CARBOXYPEPTIDASE"/>
    <property type="match status" value="1"/>
</dbReference>
<sequence>MSLRAFLLCLFLCAPFEKCLAQSSLPDTLRAQVEAAGLPPDALSYTVQRLPDGATWAAAGADRSVQPASTLKLLTSLVALDTLGPIYRGRSELLLSGVKTAGVFEGDVILRGLGDVDLDAVAFERLLGALRLEGIQEIRGDLVLDRTFFDPARTDVGVPPFDEAPEFRYNLIPDALMAGSNLMHLDLASDQDTVRVLVATPLSGVTVETKMELVDRSCEDWEDGWKYPAVRTGRDGFVVVTLLGEYPRDCRASTAINVIDRVAYTERLFRATWQRLGGKFRGRVRDGVAPSTARLVASHGSRPLSQVLIDINKRSDNPVTRVMFLTLGVASGAGRPTAQSADAVIRAWMETHGIDSAGLVLENGSGLSRTERVTPNQLAAVLRLAAAGPWAPEYMASLPVVAVDGGMRNRLRTSPAAATARIKTGTLRDVTAIAGYVRDSGGGTNVVVAMLNHERATRYVARPILDAIIDWVARSTGPAL</sequence>
<dbReference type="NCBIfam" id="TIGR00666">
    <property type="entry name" value="PBP4"/>
    <property type="match status" value="1"/>
</dbReference>
<dbReference type="EMBL" id="CP053069">
    <property type="protein sequence ID" value="QJR10466.1"/>
    <property type="molecule type" value="Genomic_DNA"/>
</dbReference>
<evidence type="ECO:0000256" key="1">
    <source>
        <dbReference type="ARBA" id="ARBA00006096"/>
    </source>
</evidence>
<organism evidence="4 5">
    <name type="scientific">Usitatibacter rugosus</name>
    <dbReference type="NCBI Taxonomy" id="2732067"/>
    <lineage>
        <taxon>Bacteria</taxon>
        <taxon>Pseudomonadati</taxon>
        <taxon>Pseudomonadota</taxon>
        <taxon>Betaproteobacteria</taxon>
        <taxon>Nitrosomonadales</taxon>
        <taxon>Usitatibacteraceae</taxon>
        <taxon>Usitatibacter</taxon>
    </lineage>
</organism>
<dbReference type="AlphaFoldDB" id="A0A6M4GTM6"/>
<dbReference type="Gene3D" id="3.40.710.10">
    <property type="entry name" value="DD-peptidase/beta-lactamase superfamily"/>
    <property type="match status" value="1"/>
</dbReference>
<name>A0A6M4GTM6_9PROT</name>
<feature type="signal peptide" evidence="3">
    <location>
        <begin position="1"/>
        <end position="21"/>
    </location>
</feature>
<keyword evidence="4" id="KW-0645">Protease</keyword>
<protein>
    <submittedName>
        <fullName evidence="4">D-alanyl-D-alanine carboxypeptidase DacC</fullName>
        <ecNumber evidence="4">3.4.16.4</ecNumber>
    </submittedName>
</protein>
<evidence type="ECO:0000256" key="3">
    <source>
        <dbReference type="SAM" id="SignalP"/>
    </source>
</evidence>
<keyword evidence="4" id="KW-0121">Carboxypeptidase</keyword>
<evidence type="ECO:0000313" key="5">
    <source>
        <dbReference type="Proteomes" id="UP000501534"/>
    </source>
</evidence>
<dbReference type="RefSeq" id="WP_171090998.1">
    <property type="nucleotide sequence ID" value="NZ_CP053069.1"/>
</dbReference>
<dbReference type="Pfam" id="PF02113">
    <property type="entry name" value="Peptidase_S13"/>
    <property type="match status" value="1"/>
</dbReference>
<dbReference type="GO" id="GO:0009002">
    <property type="term" value="F:serine-type D-Ala-D-Ala carboxypeptidase activity"/>
    <property type="evidence" value="ECO:0007669"/>
    <property type="project" value="UniProtKB-EC"/>
</dbReference>
<dbReference type="PANTHER" id="PTHR30023:SF0">
    <property type="entry name" value="PENICILLIN-SENSITIVE CARBOXYPEPTIDASE A"/>
    <property type="match status" value="1"/>
</dbReference>
<dbReference type="PRINTS" id="PR00922">
    <property type="entry name" value="DADACBPTASE3"/>
</dbReference>
<dbReference type="InterPro" id="IPR012338">
    <property type="entry name" value="Beta-lactam/transpept-like"/>
</dbReference>
<gene>
    <name evidence="4" type="primary">dacC_1</name>
    <name evidence="4" type="ORF">DSM104443_01530</name>
</gene>
<comment type="similarity">
    <text evidence="1">Belongs to the peptidase S13 family.</text>
</comment>
<keyword evidence="3" id="KW-0732">Signal</keyword>
<dbReference type="SUPFAM" id="SSF56601">
    <property type="entry name" value="beta-lactamase/transpeptidase-like"/>
    <property type="match status" value="1"/>
</dbReference>
<accession>A0A6M4GTM6</accession>
<reference evidence="4 5" key="1">
    <citation type="submission" date="2020-04" db="EMBL/GenBank/DDBJ databases">
        <title>Usitatibacter rugosus gen. nov., sp. nov. and Usitatibacter palustris sp. nov., novel members of Usitatibacteraceae fam. nov. within the order Nitrosomonadales isolated from soil.</title>
        <authorList>
            <person name="Huber K.J."/>
            <person name="Neumann-Schaal M."/>
            <person name="Geppert A."/>
            <person name="Luckner M."/>
            <person name="Wanner G."/>
            <person name="Overmann J."/>
        </authorList>
    </citation>
    <scope>NUCLEOTIDE SEQUENCE [LARGE SCALE GENOMIC DNA]</scope>
    <source>
        <strain evidence="4 5">0125_3</strain>
    </source>
</reference>
<dbReference type="GO" id="GO:0000270">
    <property type="term" value="P:peptidoglycan metabolic process"/>
    <property type="evidence" value="ECO:0007669"/>
    <property type="project" value="TreeGrafter"/>
</dbReference>
<feature type="chain" id="PRO_5026906576" evidence="3">
    <location>
        <begin position="22"/>
        <end position="480"/>
    </location>
</feature>
<evidence type="ECO:0000256" key="2">
    <source>
        <dbReference type="ARBA" id="ARBA00022801"/>
    </source>
</evidence>